<name>A0AAV9Q1M3_9PEZI</name>
<proteinExistence type="predicted"/>
<dbReference type="AlphaFoldDB" id="A0AAV9Q1M3"/>
<protein>
    <recommendedName>
        <fullName evidence="4">SH3 and multiple ankyrin repeat domains protein 2</fullName>
    </recommendedName>
</protein>
<feature type="compositionally biased region" description="Basic and acidic residues" evidence="1">
    <location>
        <begin position="91"/>
        <end position="115"/>
    </location>
</feature>
<feature type="region of interest" description="Disordered" evidence="1">
    <location>
        <begin position="1"/>
        <end position="154"/>
    </location>
</feature>
<organism evidence="2 3">
    <name type="scientific">Vermiconidia calcicola</name>
    <dbReference type="NCBI Taxonomy" id="1690605"/>
    <lineage>
        <taxon>Eukaryota</taxon>
        <taxon>Fungi</taxon>
        <taxon>Dikarya</taxon>
        <taxon>Ascomycota</taxon>
        <taxon>Pezizomycotina</taxon>
        <taxon>Dothideomycetes</taxon>
        <taxon>Dothideomycetidae</taxon>
        <taxon>Mycosphaerellales</taxon>
        <taxon>Extremaceae</taxon>
        <taxon>Vermiconidia</taxon>
    </lineage>
</organism>
<evidence type="ECO:0000313" key="3">
    <source>
        <dbReference type="Proteomes" id="UP001345827"/>
    </source>
</evidence>
<evidence type="ECO:0000313" key="2">
    <source>
        <dbReference type="EMBL" id="KAK5533935.1"/>
    </source>
</evidence>
<evidence type="ECO:0008006" key="4">
    <source>
        <dbReference type="Google" id="ProtNLM"/>
    </source>
</evidence>
<feature type="compositionally biased region" description="Polar residues" evidence="1">
    <location>
        <begin position="24"/>
        <end position="49"/>
    </location>
</feature>
<sequence>MAALLDKLKVSKSEGMSGIGSDQGALQDSDSPSLNPTKSGDQAPDSNLGTGSGEDKGLEQAPNSFGGPSFGRTSKVPRHKSEFLNSLDPRVGYDDDKTREEDLERYESKYGKPEDFPDAQLRGTDMAGIGPDQRALRENPEFASQEKEAIERGA</sequence>
<reference evidence="2 3" key="1">
    <citation type="submission" date="2023-06" db="EMBL/GenBank/DDBJ databases">
        <title>Black Yeasts Isolated from many extreme environments.</title>
        <authorList>
            <person name="Coleine C."/>
            <person name="Stajich J.E."/>
            <person name="Selbmann L."/>
        </authorList>
    </citation>
    <scope>NUCLEOTIDE SEQUENCE [LARGE SCALE GENOMIC DNA]</scope>
    <source>
        <strain evidence="2 3">CCFEE 5887</strain>
    </source>
</reference>
<dbReference type="Proteomes" id="UP001345827">
    <property type="component" value="Unassembled WGS sequence"/>
</dbReference>
<keyword evidence="3" id="KW-1185">Reference proteome</keyword>
<feature type="compositionally biased region" description="Basic and acidic residues" evidence="1">
    <location>
        <begin position="134"/>
        <end position="154"/>
    </location>
</feature>
<accession>A0AAV9Q1M3</accession>
<feature type="compositionally biased region" description="Basic and acidic residues" evidence="1">
    <location>
        <begin position="1"/>
        <end position="12"/>
    </location>
</feature>
<evidence type="ECO:0000256" key="1">
    <source>
        <dbReference type="SAM" id="MobiDB-lite"/>
    </source>
</evidence>
<gene>
    <name evidence="2" type="ORF">LTR25_006915</name>
</gene>
<comment type="caution">
    <text evidence="2">The sequence shown here is derived from an EMBL/GenBank/DDBJ whole genome shotgun (WGS) entry which is preliminary data.</text>
</comment>
<dbReference type="EMBL" id="JAXLQG010000012">
    <property type="protein sequence ID" value="KAK5533935.1"/>
    <property type="molecule type" value="Genomic_DNA"/>
</dbReference>